<evidence type="ECO:0000313" key="4">
    <source>
        <dbReference type="Proteomes" id="UP000010824"/>
    </source>
</evidence>
<name>L0HJX9_METFS</name>
<evidence type="ECO:0008006" key="5">
    <source>
        <dbReference type="Google" id="ProtNLM"/>
    </source>
</evidence>
<accession>L0HJX9</accession>
<reference evidence="3 4" key="2">
    <citation type="journal article" date="2014" name="Genome Announc.">
        <title>Complete Genome Sequence of Methanoregula formicica SMSPT, a Mesophilic Hydrogenotrophic Methanogen Isolated from a Methanogenic Upflow Anaerobic Sludge Blanket Reactor.</title>
        <authorList>
            <person name="Yamamoto K."/>
            <person name="Tamaki H."/>
            <person name="Cadillo-Quiroz H."/>
            <person name="Imachi H."/>
            <person name="Kyrpides N."/>
            <person name="Woyke T."/>
            <person name="Goodwin L."/>
            <person name="Zinder S.H."/>
            <person name="Kamagata Y."/>
            <person name="Liu W.T."/>
        </authorList>
    </citation>
    <scope>NUCLEOTIDE SEQUENCE [LARGE SCALE GENOMIC DNA]</scope>
    <source>
        <strain evidence="4">DSM 22288 / NBRC 105244 / SMSP</strain>
    </source>
</reference>
<dbReference type="InterPro" id="IPR009362">
    <property type="entry name" value="YhcG_C"/>
</dbReference>
<organism evidence="3 4">
    <name type="scientific">Methanoregula formicica (strain DSM 22288 / NBRC 105244 / SMSP)</name>
    <dbReference type="NCBI Taxonomy" id="593750"/>
    <lineage>
        <taxon>Archaea</taxon>
        <taxon>Methanobacteriati</taxon>
        <taxon>Methanobacteriota</taxon>
        <taxon>Stenosarchaea group</taxon>
        <taxon>Methanomicrobia</taxon>
        <taxon>Methanomicrobiales</taxon>
        <taxon>Methanoregulaceae</taxon>
        <taxon>Methanoregula</taxon>
    </lineage>
</organism>
<keyword evidence="4" id="KW-1185">Reference proteome</keyword>
<dbReference type="AlphaFoldDB" id="L0HJX9"/>
<protein>
    <recommendedName>
        <fullName evidence="5">DUF1016 domain-containing protein</fullName>
    </recommendedName>
</protein>
<dbReference type="EMBL" id="CP003167">
    <property type="protein sequence ID" value="AGB03374.1"/>
    <property type="molecule type" value="Genomic_DNA"/>
</dbReference>
<dbReference type="PANTHER" id="PTHR30547:SF0">
    <property type="entry name" value="BLR8175 PROTEIN"/>
    <property type="match status" value="1"/>
</dbReference>
<evidence type="ECO:0000259" key="2">
    <source>
        <dbReference type="Pfam" id="PF17761"/>
    </source>
</evidence>
<dbReference type="Proteomes" id="UP000010824">
    <property type="component" value="Chromosome"/>
</dbReference>
<dbReference type="InterPro" id="IPR053148">
    <property type="entry name" value="PD-DEXK-like_domain"/>
</dbReference>
<gene>
    <name evidence="3" type="ordered locus">Metfor_2372</name>
</gene>
<feature type="domain" description="YhcG PDDEXK nuclease" evidence="1">
    <location>
        <begin position="194"/>
        <end position="348"/>
    </location>
</feature>
<evidence type="ECO:0000313" key="3">
    <source>
        <dbReference type="EMBL" id="AGB03374.1"/>
    </source>
</evidence>
<dbReference type="RefSeq" id="WP_015286336.1">
    <property type="nucleotide sequence ID" value="NC_019943.1"/>
</dbReference>
<dbReference type="InterPro" id="IPR041527">
    <property type="entry name" value="YhcG_N"/>
</dbReference>
<evidence type="ECO:0000259" key="1">
    <source>
        <dbReference type="Pfam" id="PF06250"/>
    </source>
</evidence>
<feature type="domain" description="YhcG N-terminal" evidence="2">
    <location>
        <begin position="25"/>
        <end position="172"/>
    </location>
</feature>
<dbReference type="Gene3D" id="3.40.1350.10">
    <property type="match status" value="1"/>
</dbReference>
<dbReference type="KEGG" id="mfo:Metfor_2372"/>
<dbReference type="eggNOG" id="arCOG03361">
    <property type="taxonomic scope" value="Archaea"/>
</dbReference>
<dbReference type="PANTHER" id="PTHR30547">
    <property type="entry name" value="UNCHARACTERIZED PROTEIN YHCG-RELATED"/>
    <property type="match status" value="1"/>
</dbReference>
<dbReference type="InterPro" id="IPR011856">
    <property type="entry name" value="tRNA_endonuc-like_dom_sf"/>
</dbReference>
<dbReference type="STRING" id="593750.Metfor_2372"/>
<dbReference type="GO" id="GO:0003676">
    <property type="term" value="F:nucleic acid binding"/>
    <property type="evidence" value="ECO:0007669"/>
    <property type="project" value="InterPro"/>
</dbReference>
<dbReference type="OrthoDB" id="359256at2157"/>
<proteinExistence type="predicted"/>
<dbReference type="HOGENOM" id="CLU_046640_0_1_2"/>
<dbReference type="InParanoid" id="L0HJX9"/>
<dbReference type="Pfam" id="PF06250">
    <property type="entry name" value="YhcG_C"/>
    <property type="match status" value="1"/>
</dbReference>
<sequence length="363" mass="41270">MKHKTEITSPGRDLPADYPEFIAILKNRIRSAQLKAALSVNRELIILYWQIGRDLVEKQDFGGWGAKVIDTLARDLQKEFPGTGGFSRTNLYRMRAFYSAYSIPLEIVPQAVGQSICPVPEPILNIPWGHIVILVEKMKDPIQREWYARNILCHGWSRNVLVHQIESGLVHRVGTSVTNFSATLPAPQSDLAREIVRDPYIFDFLGRSAEISERELHISLLEKLRNFLVELGIGFAFLGSEYHLEIGGQDFYLDLLFYHTRLHCYIIIELKVGTFVPEFAGKLNFYLSAADDLLRDPSIDQPSIGILLCREKNRVIAEYALRDMTKPMAVSTYQLGQPLPPGFQDQLPDADRLKEIILMSTVD</sequence>
<dbReference type="GeneID" id="14309764"/>
<reference evidence="4" key="1">
    <citation type="submission" date="2011-12" db="EMBL/GenBank/DDBJ databases">
        <title>Complete sequence of Methanoregula formicicum SMSP.</title>
        <authorList>
            <person name="Lucas S."/>
            <person name="Han J."/>
            <person name="Lapidus A."/>
            <person name="Cheng J.-F."/>
            <person name="Goodwin L."/>
            <person name="Pitluck S."/>
            <person name="Peters L."/>
            <person name="Ovchinnikova G."/>
            <person name="Teshima H."/>
            <person name="Detter J.C."/>
            <person name="Han C."/>
            <person name="Tapia R."/>
            <person name="Land M."/>
            <person name="Hauser L."/>
            <person name="Kyrpides N."/>
            <person name="Ivanova N."/>
            <person name="Pagani I."/>
            <person name="Imachi H."/>
            <person name="Tamaki H."/>
            <person name="Sekiguchi Y."/>
            <person name="Kamagata Y."/>
            <person name="Cadillo-Quiroz H."/>
            <person name="Zinder S."/>
            <person name="Liu W.-T."/>
            <person name="Woyke T."/>
        </authorList>
    </citation>
    <scope>NUCLEOTIDE SEQUENCE [LARGE SCALE GENOMIC DNA]</scope>
    <source>
        <strain evidence="4">DSM 22288 / NBRC 105244 / SMSP</strain>
    </source>
</reference>
<dbReference type="Pfam" id="PF17761">
    <property type="entry name" value="DUF1016_N"/>
    <property type="match status" value="1"/>
</dbReference>